<name>A0ABQ2P324_9BACI</name>
<dbReference type="RefSeq" id="WP_188738618.1">
    <property type="nucleotide sequence ID" value="NZ_BMLW01000025.1"/>
</dbReference>
<protein>
    <recommendedName>
        <fullName evidence="3">SWIM-type domain-containing protein</fullName>
    </recommendedName>
</protein>
<evidence type="ECO:0008006" key="3">
    <source>
        <dbReference type="Google" id="ProtNLM"/>
    </source>
</evidence>
<gene>
    <name evidence="1" type="ORF">GCM10011346_51740</name>
</gene>
<reference evidence="2" key="1">
    <citation type="journal article" date="2019" name="Int. J. Syst. Evol. Microbiol.">
        <title>The Global Catalogue of Microorganisms (GCM) 10K type strain sequencing project: providing services to taxonomists for standard genome sequencing and annotation.</title>
        <authorList>
            <consortium name="The Broad Institute Genomics Platform"/>
            <consortium name="The Broad Institute Genome Sequencing Center for Infectious Disease"/>
            <person name="Wu L."/>
            <person name="Ma J."/>
        </authorList>
    </citation>
    <scope>NUCLEOTIDE SEQUENCE [LARGE SCALE GENOMIC DNA]</scope>
    <source>
        <strain evidence="2">CGMCC 1.7693</strain>
    </source>
</reference>
<dbReference type="EMBL" id="BMLW01000025">
    <property type="protein sequence ID" value="GGP17103.1"/>
    <property type="molecule type" value="Genomic_DNA"/>
</dbReference>
<comment type="caution">
    <text evidence="1">The sequence shown here is derived from an EMBL/GenBank/DDBJ whole genome shotgun (WGS) entry which is preliminary data.</text>
</comment>
<sequence length="300" mass="36107">MKHLDGFVIDYMEDYLEEMLFDNFKEELFLADKLVFSENQVRKFKKEKSSWSRGYSAGNWAVRHIEIMEEQNTADAAIDEYCEKHLEFNQVRKCYIERCINRRAYDKAIRLLEEGKQVDKDLRGLVKDYSLQLKNIHKQTGNDQAYEKELWSLVLEYQKGDLDIYNELKELYSEEEWKEQREVIFSKLSNSGQVAKLYESEKLYDRLLQAVLDSPNLYTLQAYEKTLIKLYPQELLNKYEAIIQNMVRYSSDRKRYREIVSILRNLKKYPQGEKRIEEIVKEWQSLYKNRPAMMDELSKL</sequence>
<keyword evidence="2" id="KW-1185">Reference proteome</keyword>
<proteinExistence type="predicted"/>
<organism evidence="1 2">
    <name type="scientific">Oceanobacillus neutriphilus</name>
    <dbReference type="NCBI Taxonomy" id="531815"/>
    <lineage>
        <taxon>Bacteria</taxon>
        <taxon>Bacillati</taxon>
        <taxon>Bacillota</taxon>
        <taxon>Bacilli</taxon>
        <taxon>Bacillales</taxon>
        <taxon>Bacillaceae</taxon>
        <taxon>Oceanobacillus</taxon>
    </lineage>
</organism>
<evidence type="ECO:0000313" key="2">
    <source>
        <dbReference type="Proteomes" id="UP000641206"/>
    </source>
</evidence>
<accession>A0ABQ2P324</accession>
<dbReference type="Proteomes" id="UP000641206">
    <property type="component" value="Unassembled WGS sequence"/>
</dbReference>
<evidence type="ECO:0000313" key="1">
    <source>
        <dbReference type="EMBL" id="GGP17103.1"/>
    </source>
</evidence>